<dbReference type="Proteomes" id="UP001156601">
    <property type="component" value="Unassembled WGS sequence"/>
</dbReference>
<reference evidence="2" key="2">
    <citation type="submission" date="2023-01" db="EMBL/GenBank/DDBJ databases">
        <title>Draft genome sequence of Agaribacter marinus strain NBRC 110023.</title>
        <authorList>
            <person name="Sun Q."/>
            <person name="Mori K."/>
        </authorList>
    </citation>
    <scope>NUCLEOTIDE SEQUENCE</scope>
    <source>
        <strain evidence="2">NBRC 110023</strain>
    </source>
</reference>
<protein>
    <submittedName>
        <fullName evidence="2">Uncharacterized protein</fullName>
    </submittedName>
</protein>
<name>A0AA37SXU1_9ALTE</name>
<organism evidence="2 3">
    <name type="scientific">Agaribacter marinus</name>
    <dbReference type="NCBI Taxonomy" id="1431249"/>
    <lineage>
        <taxon>Bacteria</taxon>
        <taxon>Pseudomonadati</taxon>
        <taxon>Pseudomonadota</taxon>
        <taxon>Gammaproteobacteria</taxon>
        <taxon>Alteromonadales</taxon>
        <taxon>Alteromonadaceae</taxon>
        <taxon>Agaribacter</taxon>
    </lineage>
</organism>
<dbReference type="EMBL" id="BSOT01000005">
    <property type="protein sequence ID" value="GLR71002.1"/>
    <property type="molecule type" value="Genomic_DNA"/>
</dbReference>
<reference evidence="2" key="1">
    <citation type="journal article" date="2014" name="Int. J. Syst. Evol. Microbiol.">
        <title>Complete genome sequence of Corynebacterium casei LMG S-19264T (=DSM 44701T), isolated from a smear-ripened cheese.</title>
        <authorList>
            <consortium name="US DOE Joint Genome Institute (JGI-PGF)"/>
            <person name="Walter F."/>
            <person name="Albersmeier A."/>
            <person name="Kalinowski J."/>
            <person name="Ruckert C."/>
        </authorList>
    </citation>
    <scope>NUCLEOTIDE SEQUENCE</scope>
    <source>
        <strain evidence="2">NBRC 110023</strain>
    </source>
</reference>
<keyword evidence="3" id="KW-1185">Reference proteome</keyword>
<feature type="chain" id="PRO_5041206557" evidence="1">
    <location>
        <begin position="26"/>
        <end position="109"/>
    </location>
</feature>
<gene>
    <name evidence="2" type="ORF">GCM10007852_19100</name>
</gene>
<evidence type="ECO:0000313" key="3">
    <source>
        <dbReference type="Proteomes" id="UP001156601"/>
    </source>
</evidence>
<keyword evidence="1" id="KW-0732">Signal</keyword>
<dbReference type="AlphaFoldDB" id="A0AA37SXU1"/>
<sequence>MKLIKSTVSCSLIITAAVISAPVSAYSSDIFNNPTSVYGLSISAGGAHQWCVDKGYTYGSVTSYVMRDMSFGGSGPYAKYSYQYGWEAAYAPPSNPMVAIAKIVECINV</sequence>
<accession>A0AA37SXU1</accession>
<proteinExistence type="predicted"/>
<dbReference type="RefSeq" id="WP_284217286.1">
    <property type="nucleotide sequence ID" value="NZ_BSOT01000005.1"/>
</dbReference>
<evidence type="ECO:0000313" key="2">
    <source>
        <dbReference type="EMBL" id="GLR71002.1"/>
    </source>
</evidence>
<feature type="signal peptide" evidence="1">
    <location>
        <begin position="1"/>
        <end position="25"/>
    </location>
</feature>
<evidence type="ECO:0000256" key="1">
    <source>
        <dbReference type="SAM" id="SignalP"/>
    </source>
</evidence>
<comment type="caution">
    <text evidence="2">The sequence shown here is derived from an EMBL/GenBank/DDBJ whole genome shotgun (WGS) entry which is preliminary data.</text>
</comment>